<name>A0A9W7CJM3_9STRA</name>
<protein>
    <submittedName>
        <fullName evidence="2">Uncharacterized protein</fullName>
    </submittedName>
</protein>
<feature type="compositionally biased region" description="Polar residues" evidence="1">
    <location>
        <begin position="50"/>
        <end position="59"/>
    </location>
</feature>
<gene>
    <name evidence="2" type="ORF">TrLO_g352</name>
</gene>
<accession>A0A9W7CJM3</accession>
<evidence type="ECO:0000256" key="1">
    <source>
        <dbReference type="SAM" id="MobiDB-lite"/>
    </source>
</evidence>
<keyword evidence="3" id="KW-1185">Reference proteome</keyword>
<feature type="compositionally biased region" description="Acidic residues" evidence="1">
    <location>
        <begin position="40"/>
        <end position="49"/>
    </location>
</feature>
<proteinExistence type="predicted"/>
<feature type="compositionally biased region" description="Acidic residues" evidence="1">
    <location>
        <begin position="60"/>
        <end position="73"/>
    </location>
</feature>
<dbReference type="Proteomes" id="UP001165122">
    <property type="component" value="Unassembled WGS sequence"/>
</dbReference>
<feature type="compositionally biased region" description="Polar residues" evidence="1">
    <location>
        <begin position="1"/>
        <end position="14"/>
    </location>
</feature>
<comment type="caution">
    <text evidence="2">The sequence shown here is derived from an EMBL/GenBank/DDBJ whole genome shotgun (WGS) entry which is preliminary data.</text>
</comment>
<sequence length="186" mass="19914">MSLPNILSSPSPRSDQGVVNDKSDSGSWTEPGPGLYSKSDDEESDDESSPQDTALSLSLSEDDLFPSESDQSDTLDSSVEVVGSEASALSEWSELGGDIDDVGVWTASLEWSWQQELNDPTTASGAVKKGLVVVAASENTSSSPQWGWQKEIAEQGADFGAKEKPKEKEDIVKTSVAWGWQKDLKA</sequence>
<reference evidence="3" key="1">
    <citation type="journal article" date="2023" name="Commun. Biol.">
        <title>Genome analysis of Parmales, the sister group of diatoms, reveals the evolutionary specialization of diatoms from phago-mixotrophs to photoautotrophs.</title>
        <authorList>
            <person name="Ban H."/>
            <person name="Sato S."/>
            <person name="Yoshikawa S."/>
            <person name="Yamada K."/>
            <person name="Nakamura Y."/>
            <person name="Ichinomiya M."/>
            <person name="Sato N."/>
            <person name="Blanc-Mathieu R."/>
            <person name="Endo H."/>
            <person name="Kuwata A."/>
            <person name="Ogata H."/>
        </authorList>
    </citation>
    <scope>NUCLEOTIDE SEQUENCE [LARGE SCALE GENOMIC DNA]</scope>
    <source>
        <strain evidence="3">NIES 3700</strain>
    </source>
</reference>
<evidence type="ECO:0000313" key="3">
    <source>
        <dbReference type="Proteomes" id="UP001165122"/>
    </source>
</evidence>
<dbReference type="EMBL" id="BRXW01000091">
    <property type="protein sequence ID" value="GMI05806.1"/>
    <property type="molecule type" value="Genomic_DNA"/>
</dbReference>
<evidence type="ECO:0000313" key="2">
    <source>
        <dbReference type="EMBL" id="GMI05806.1"/>
    </source>
</evidence>
<dbReference type="AlphaFoldDB" id="A0A9W7CJM3"/>
<organism evidence="2 3">
    <name type="scientific">Triparma laevis f. longispina</name>
    <dbReference type="NCBI Taxonomy" id="1714387"/>
    <lineage>
        <taxon>Eukaryota</taxon>
        <taxon>Sar</taxon>
        <taxon>Stramenopiles</taxon>
        <taxon>Ochrophyta</taxon>
        <taxon>Bolidophyceae</taxon>
        <taxon>Parmales</taxon>
        <taxon>Triparmaceae</taxon>
        <taxon>Triparma</taxon>
    </lineage>
</organism>
<feature type="region of interest" description="Disordered" evidence="1">
    <location>
        <begin position="1"/>
        <end position="83"/>
    </location>
</feature>